<protein>
    <recommendedName>
        <fullName evidence="11">Sodium/hydrogen exchanger</fullName>
    </recommendedName>
</protein>
<dbReference type="PANTHER" id="PTHR10110">
    <property type="entry name" value="SODIUM/HYDROGEN EXCHANGER"/>
    <property type="match status" value="1"/>
</dbReference>
<feature type="transmembrane region" description="Helical" evidence="13">
    <location>
        <begin position="442"/>
        <end position="461"/>
    </location>
</feature>
<keyword evidence="14" id="KW-0732">Signal</keyword>
<keyword evidence="8 11" id="KW-0406">Ion transport</keyword>
<keyword evidence="4 11" id="KW-0812">Transmembrane</keyword>
<keyword evidence="6" id="KW-0333">Golgi apparatus</keyword>
<comment type="caution">
    <text evidence="16">The sequence shown here is derived from an EMBL/GenBank/DDBJ whole genome shotgun (WGS) entry which is preliminary data.</text>
</comment>
<name>A0AA35X9A3_GEOBA</name>
<proteinExistence type="inferred from homology"/>
<feature type="transmembrane region" description="Helical" evidence="13">
    <location>
        <begin position="338"/>
        <end position="360"/>
    </location>
</feature>
<comment type="subcellular location">
    <subcellularLocation>
        <location evidence="1">Golgi apparatus membrane</location>
        <topology evidence="1">Multi-pass membrane protein</topology>
    </subcellularLocation>
</comment>
<feature type="chain" id="PRO_5041218404" description="Sodium/hydrogen exchanger" evidence="14">
    <location>
        <begin position="22"/>
        <end position="988"/>
    </location>
</feature>
<evidence type="ECO:0000256" key="3">
    <source>
        <dbReference type="ARBA" id="ARBA00022449"/>
    </source>
</evidence>
<accession>A0AA35X9A3</accession>
<feature type="compositionally biased region" description="Low complexity" evidence="12">
    <location>
        <begin position="102"/>
        <end position="189"/>
    </location>
</feature>
<evidence type="ECO:0000256" key="12">
    <source>
        <dbReference type="SAM" id="MobiDB-lite"/>
    </source>
</evidence>
<dbReference type="GO" id="GO:0005886">
    <property type="term" value="C:plasma membrane"/>
    <property type="evidence" value="ECO:0007669"/>
    <property type="project" value="TreeGrafter"/>
</dbReference>
<dbReference type="PANTHER" id="PTHR10110:SF191">
    <property type="entry name" value="SODIUM_HYDROGEN EXCHANGER 8"/>
    <property type="match status" value="1"/>
</dbReference>
<feature type="compositionally biased region" description="Low complexity" evidence="12">
    <location>
        <begin position="64"/>
        <end position="84"/>
    </location>
</feature>
<feature type="region of interest" description="Disordered" evidence="12">
    <location>
        <begin position="829"/>
        <end position="857"/>
    </location>
</feature>
<dbReference type="Proteomes" id="UP001174909">
    <property type="component" value="Unassembled WGS sequence"/>
</dbReference>
<evidence type="ECO:0000256" key="10">
    <source>
        <dbReference type="ARBA" id="ARBA00023201"/>
    </source>
</evidence>
<comment type="similarity">
    <text evidence="11">Belongs to the monovalent cation:proton antiporter 1 (CPA1) transporter (TC 2.A.36) family.</text>
</comment>
<evidence type="ECO:0000256" key="14">
    <source>
        <dbReference type="SAM" id="SignalP"/>
    </source>
</evidence>
<feature type="transmembrane region" description="Helical" evidence="13">
    <location>
        <begin position="505"/>
        <end position="524"/>
    </location>
</feature>
<dbReference type="Pfam" id="PF00999">
    <property type="entry name" value="Na_H_Exchanger"/>
    <property type="match status" value="1"/>
</dbReference>
<evidence type="ECO:0000256" key="7">
    <source>
        <dbReference type="ARBA" id="ARBA00023053"/>
    </source>
</evidence>
<dbReference type="InterPro" id="IPR018422">
    <property type="entry name" value="Cation/H_exchanger_CPA1"/>
</dbReference>
<feature type="signal peptide" evidence="14">
    <location>
        <begin position="1"/>
        <end position="21"/>
    </location>
</feature>
<keyword evidence="17" id="KW-1185">Reference proteome</keyword>
<feature type="region of interest" description="Disordered" evidence="12">
    <location>
        <begin position="733"/>
        <end position="783"/>
    </location>
</feature>
<dbReference type="AlphaFoldDB" id="A0AA35X9A3"/>
<dbReference type="InterPro" id="IPR004709">
    <property type="entry name" value="NaH_exchanger"/>
</dbReference>
<keyword evidence="10 11" id="KW-0739">Sodium transport</keyword>
<evidence type="ECO:0000256" key="11">
    <source>
        <dbReference type="RuleBase" id="RU003722"/>
    </source>
</evidence>
<evidence type="ECO:0000313" key="17">
    <source>
        <dbReference type="Proteomes" id="UP001174909"/>
    </source>
</evidence>
<keyword evidence="5 13" id="KW-1133">Transmembrane helix</keyword>
<keyword evidence="3 11" id="KW-0050">Antiport</keyword>
<keyword evidence="9 13" id="KW-0472">Membrane</keyword>
<dbReference type="GO" id="GO:0015385">
    <property type="term" value="F:sodium:proton antiporter activity"/>
    <property type="evidence" value="ECO:0007669"/>
    <property type="project" value="InterPro"/>
</dbReference>
<dbReference type="Gene3D" id="6.10.140.1330">
    <property type="match status" value="1"/>
</dbReference>
<feature type="transmembrane region" description="Helical" evidence="13">
    <location>
        <begin position="411"/>
        <end position="435"/>
    </location>
</feature>
<organism evidence="16 17">
    <name type="scientific">Geodia barretti</name>
    <name type="common">Barrett's horny sponge</name>
    <dbReference type="NCBI Taxonomy" id="519541"/>
    <lineage>
        <taxon>Eukaryota</taxon>
        <taxon>Metazoa</taxon>
        <taxon>Porifera</taxon>
        <taxon>Demospongiae</taxon>
        <taxon>Heteroscleromorpha</taxon>
        <taxon>Tetractinellida</taxon>
        <taxon>Astrophorina</taxon>
        <taxon>Geodiidae</taxon>
        <taxon>Geodia</taxon>
    </lineage>
</organism>
<evidence type="ECO:0000256" key="1">
    <source>
        <dbReference type="ARBA" id="ARBA00004653"/>
    </source>
</evidence>
<keyword evidence="7" id="KW-0915">Sodium</keyword>
<evidence type="ECO:0000256" key="6">
    <source>
        <dbReference type="ARBA" id="ARBA00023034"/>
    </source>
</evidence>
<dbReference type="GO" id="GO:0015386">
    <property type="term" value="F:potassium:proton antiporter activity"/>
    <property type="evidence" value="ECO:0007669"/>
    <property type="project" value="TreeGrafter"/>
</dbReference>
<dbReference type="GO" id="GO:0051453">
    <property type="term" value="P:regulation of intracellular pH"/>
    <property type="evidence" value="ECO:0007669"/>
    <property type="project" value="TreeGrafter"/>
</dbReference>
<evidence type="ECO:0000256" key="8">
    <source>
        <dbReference type="ARBA" id="ARBA00023065"/>
    </source>
</evidence>
<dbReference type="PRINTS" id="PR01084">
    <property type="entry name" value="NAHEXCHNGR"/>
</dbReference>
<evidence type="ECO:0000256" key="4">
    <source>
        <dbReference type="ARBA" id="ARBA00022692"/>
    </source>
</evidence>
<feature type="transmembrane region" description="Helical" evidence="13">
    <location>
        <begin position="305"/>
        <end position="326"/>
    </location>
</feature>
<feature type="transmembrane region" description="Helical" evidence="13">
    <location>
        <begin position="467"/>
        <end position="484"/>
    </location>
</feature>
<feature type="domain" description="Cation/H+ exchanger transmembrane" evidence="15">
    <location>
        <begin position="224"/>
        <end position="626"/>
    </location>
</feature>
<evidence type="ECO:0000256" key="9">
    <source>
        <dbReference type="ARBA" id="ARBA00023136"/>
    </source>
</evidence>
<evidence type="ECO:0000259" key="15">
    <source>
        <dbReference type="Pfam" id="PF00999"/>
    </source>
</evidence>
<feature type="compositionally biased region" description="Pro residues" evidence="12">
    <location>
        <begin position="91"/>
        <end position="101"/>
    </location>
</feature>
<evidence type="ECO:0000256" key="2">
    <source>
        <dbReference type="ARBA" id="ARBA00022448"/>
    </source>
</evidence>
<evidence type="ECO:0000313" key="16">
    <source>
        <dbReference type="EMBL" id="CAI8044156.1"/>
    </source>
</evidence>
<keyword evidence="2 11" id="KW-0813">Transport</keyword>
<dbReference type="GO" id="GO:0098719">
    <property type="term" value="P:sodium ion import across plasma membrane"/>
    <property type="evidence" value="ECO:0007669"/>
    <property type="project" value="TreeGrafter"/>
</dbReference>
<feature type="transmembrane region" description="Helical" evidence="13">
    <location>
        <begin position="565"/>
        <end position="584"/>
    </location>
</feature>
<reference evidence="16" key="1">
    <citation type="submission" date="2023-03" db="EMBL/GenBank/DDBJ databases">
        <authorList>
            <person name="Steffen K."/>
            <person name="Cardenas P."/>
        </authorList>
    </citation>
    <scope>NUCLEOTIDE SEQUENCE</scope>
</reference>
<dbReference type="GO" id="GO:0000139">
    <property type="term" value="C:Golgi membrane"/>
    <property type="evidence" value="ECO:0007669"/>
    <property type="project" value="UniProtKB-SubCell"/>
</dbReference>
<feature type="transmembrane region" description="Helical" evidence="13">
    <location>
        <begin position="604"/>
        <end position="625"/>
    </location>
</feature>
<dbReference type="NCBIfam" id="TIGR00840">
    <property type="entry name" value="b_cpa1"/>
    <property type="match status" value="1"/>
</dbReference>
<dbReference type="InterPro" id="IPR006153">
    <property type="entry name" value="Cation/H_exchanger_TM"/>
</dbReference>
<evidence type="ECO:0000256" key="5">
    <source>
        <dbReference type="ARBA" id="ARBA00022989"/>
    </source>
</evidence>
<gene>
    <name evidence="16" type="ORF">GBAR_LOCUS24523</name>
</gene>
<evidence type="ECO:0000256" key="13">
    <source>
        <dbReference type="SAM" id="Phobius"/>
    </source>
</evidence>
<feature type="transmembrane region" description="Helical" evidence="13">
    <location>
        <begin position="530"/>
        <end position="553"/>
    </location>
</feature>
<dbReference type="EMBL" id="CASHTH010003379">
    <property type="protein sequence ID" value="CAI8044156.1"/>
    <property type="molecule type" value="Genomic_DNA"/>
</dbReference>
<feature type="transmembrane region" description="Helical" evidence="13">
    <location>
        <begin position="236"/>
        <end position="257"/>
    </location>
</feature>
<feature type="transmembrane region" description="Helical" evidence="13">
    <location>
        <begin position="207"/>
        <end position="229"/>
    </location>
</feature>
<sequence>MAVLLSLSLCLLFLLLSSAGGQSGGGKTSSEAAKDGDKLPAAGDVTPVNNSDDNDTPTDPGPPTNDTEPTTEPTTGSEEPTTTEAQSNEPPSKPSPPPSSPPSTDTEPTTTDTTPPPTTATTEPTDATTQPPSTTEPTTTTTESPSTTKKPTTESPTTLGTPPTSDSPTTSSSESPTTTESPGTDTPSTAAPEVVEPTYPPGERETFMSLSIFFILMLLGVSTILVHLMIKFKLRFLPESIGVLLIGFFVGLFLFIVKKINPEVELQYQERFDPNPFFLLLLPPIIFESGYSLHKGNFFKNIGSIVIFAVFGTAISAIIVGGGLFSLSKIGVVYELNFIQSFTFGALISAVDPVATLAIFHALEVNPTLNMLVFGESVLNDAVAIVMTKTIMEQASSSLDNPGLIVAHAFWKFIVMFCGSALLGIVSALASALFLKYVNVREINSLEFVIWFIFGFGPYFIAEGLNLSGIMAVLFSGIVMSHYTHFNLSPVTQVTVQQTMRTVSFMAETVVFLYIGMQVFTITTSFSIGLIIWSLILILIGRAANIFPLSFLVNRFRAVQISPRMQFVMWFSGLRGAIAYALALNLQESVGDFASPETIRVLDTATLIIVLFTIVGLGASTLPLLKFLSKGSAANEVTLSKTEEQGVAITYPEELEEQLSFHPPASSRHQWFLYLDYKYFRPFLIRRFTKREVLHARVDMQRRTNEWYQGLREASSEEDDEDVILELETTFSSPHDHSHLKKTKNTPSVVKWGAGASNKSPPPLRSSGGKGLLGTKSSPTPPVWTEVQLESGRESMSTLDDLMGRYTPPVPQSRYRLLFLPVLREKRETGRENDSGVSLDGSEEESSSLLSPGPPSHDRDLRGHLLRTARWCWCDLDTRDMILRGDTVPYYVVEISILPFVRNASLSPMVLQLHPIYQSERGRCYFRGSTSLLEYSYQQFAEVTISEAEKHFNKIEKELRAEMKLYMTKLTHALAKLALYESCDCHMA</sequence>
<feature type="region of interest" description="Disordered" evidence="12">
    <location>
        <begin position="18"/>
        <end position="200"/>
    </location>
</feature>